<evidence type="ECO:0000313" key="4">
    <source>
        <dbReference type="EMBL" id="VDK24535.1"/>
    </source>
</evidence>
<dbReference type="EMBL" id="UYRS01001172">
    <property type="protein sequence ID" value="VDK24535.1"/>
    <property type="molecule type" value="Genomic_DNA"/>
</dbReference>
<name>A0A0R3VXP8_TAEAS</name>
<dbReference type="Proteomes" id="UP000282613">
    <property type="component" value="Unassembled WGS sequence"/>
</dbReference>
<dbReference type="GO" id="GO:0071567">
    <property type="term" value="F:deUFMylase activity"/>
    <property type="evidence" value="ECO:0007669"/>
    <property type="project" value="TreeGrafter"/>
</dbReference>
<protein>
    <submittedName>
        <fullName evidence="6">Cysteine protease</fullName>
    </submittedName>
</protein>
<dbReference type="OrthoDB" id="417506at2759"/>
<evidence type="ECO:0000256" key="1">
    <source>
        <dbReference type="ARBA" id="ARBA00008552"/>
    </source>
</evidence>
<evidence type="ECO:0000259" key="3">
    <source>
        <dbReference type="Pfam" id="PF07910"/>
    </source>
</evidence>
<keyword evidence="5" id="KW-1185">Reference proteome</keyword>
<keyword evidence="2" id="KW-0378">Hydrolase</keyword>
<dbReference type="WBParaSite" id="TASK_0000219201-mRNA-1">
    <property type="protein sequence ID" value="TASK_0000219201-mRNA-1"/>
    <property type="gene ID" value="TASK_0000219201"/>
</dbReference>
<reference evidence="6" key="1">
    <citation type="submission" date="2017-02" db="UniProtKB">
        <authorList>
            <consortium name="WormBaseParasite"/>
        </authorList>
    </citation>
    <scope>IDENTIFICATION</scope>
</reference>
<sequence length="182" mass="20414">MNGRIVMPPSPGGCQEMSGGCSSLKRGLGLPRRPILRRGLALFPTRGFRRLLGPNEKNLVSPHLLLPASKPSSNVRCEIVRGRYTYKHYLQAFTDPTIDALLFLYLRGTWQDGMDDKNWGCAYRSLQTLASWLLWRGIVTPLQPLPSHRDIQEALVRVGDKPSKFVGSRQWIGSLEPIGLFS</sequence>
<evidence type="ECO:0000313" key="6">
    <source>
        <dbReference type="WBParaSite" id="TASK_0000219201-mRNA-1"/>
    </source>
</evidence>
<evidence type="ECO:0000313" key="5">
    <source>
        <dbReference type="Proteomes" id="UP000282613"/>
    </source>
</evidence>
<dbReference type="Gene3D" id="3.90.70.130">
    <property type="match status" value="1"/>
</dbReference>
<reference evidence="4 5" key="2">
    <citation type="submission" date="2018-11" db="EMBL/GenBank/DDBJ databases">
        <authorList>
            <consortium name="Pathogen Informatics"/>
        </authorList>
    </citation>
    <scope>NUCLEOTIDE SEQUENCE [LARGE SCALE GENOMIC DNA]</scope>
</reference>
<dbReference type="Pfam" id="PF07910">
    <property type="entry name" value="Peptidase_C78"/>
    <property type="match status" value="1"/>
</dbReference>
<dbReference type="STRING" id="60517.A0A0R3VXP8"/>
<dbReference type="InterPro" id="IPR012462">
    <property type="entry name" value="UFSP1/2_DUB_cat"/>
</dbReference>
<dbReference type="PANTHER" id="PTHR48153:SF2">
    <property type="entry name" value="UFM1-SPECIFIC PROTEASE 2"/>
    <property type="match status" value="1"/>
</dbReference>
<dbReference type="PANTHER" id="PTHR48153">
    <property type="entry name" value="UFM1-SPECIFIC PROTEASE 2"/>
    <property type="match status" value="1"/>
</dbReference>
<dbReference type="AlphaFoldDB" id="A0A0R3VXP8"/>
<organism evidence="6">
    <name type="scientific">Taenia asiatica</name>
    <name type="common">Asian tapeworm</name>
    <dbReference type="NCBI Taxonomy" id="60517"/>
    <lineage>
        <taxon>Eukaryota</taxon>
        <taxon>Metazoa</taxon>
        <taxon>Spiralia</taxon>
        <taxon>Lophotrochozoa</taxon>
        <taxon>Platyhelminthes</taxon>
        <taxon>Cestoda</taxon>
        <taxon>Eucestoda</taxon>
        <taxon>Cyclophyllidea</taxon>
        <taxon>Taeniidae</taxon>
        <taxon>Taenia</taxon>
    </lineage>
</organism>
<proteinExistence type="inferred from homology"/>
<gene>
    <name evidence="4" type="ORF">TASK_LOCUS2193</name>
</gene>
<feature type="domain" description="UFSP1/2/DUB catalytic" evidence="3">
    <location>
        <begin position="111"/>
        <end position="181"/>
    </location>
</feature>
<comment type="similarity">
    <text evidence="1">Belongs to the peptidase C78 family.</text>
</comment>
<evidence type="ECO:0000256" key="2">
    <source>
        <dbReference type="ARBA" id="ARBA00022801"/>
    </source>
</evidence>
<accession>A0A0R3VXP8</accession>